<dbReference type="Pfam" id="PF02837">
    <property type="entry name" value="Glyco_hydro_2_N"/>
    <property type="match status" value="1"/>
</dbReference>
<dbReference type="InterPro" id="IPR006103">
    <property type="entry name" value="Glyco_hydro_2_cat"/>
</dbReference>
<evidence type="ECO:0000256" key="4">
    <source>
        <dbReference type="SAM" id="SignalP"/>
    </source>
</evidence>
<protein>
    <submittedName>
        <fullName evidence="8">Beta-galactosidase</fullName>
        <ecNumber evidence="8">3.2.1.23</ecNumber>
    </submittedName>
</protein>
<feature type="domain" description="Glycoside hydrolase family 2 catalytic" evidence="6">
    <location>
        <begin position="294"/>
        <end position="445"/>
    </location>
</feature>
<evidence type="ECO:0000256" key="3">
    <source>
        <dbReference type="ARBA" id="ARBA00023295"/>
    </source>
</evidence>
<feature type="domain" description="Glycosyl hydrolases family 2 sugar binding" evidence="7">
    <location>
        <begin position="76"/>
        <end position="149"/>
    </location>
</feature>
<dbReference type="InterPro" id="IPR017853">
    <property type="entry name" value="GH"/>
</dbReference>
<dbReference type="InterPro" id="IPR051913">
    <property type="entry name" value="GH2_Domain-Containing"/>
</dbReference>
<dbReference type="GO" id="GO:0004565">
    <property type="term" value="F:beta-galactosidase activity"/>
    <property type="evidence" value="ECO:0007669"/>
    <property type="project" value="UniProtKB-EC"/>
</dbReference>
<proteinExistence type="inferred from homology"/>
<evidence type="ECO:0000259" key="5">
    <source>
        <dbReference type="Pfam" id="PF00703"/>
    </source>
</evidence>
<reference evidence="8 9" key="1">
    <citation type="submission" date="2019-02" db="EMBL/GenBank/DDBJ databases">
        <title>Deep-cultivation of Planctomycetes and their phenomic and genomic characterization uncovers novel biology.</title>
        <authorList>
            <person name="Wiegand S."/>
            <person name="Jogler M."/>
            <person name="Boedeker C."/>
            <person name="Pinto D."/>
            <person name="Vollmers J."/>
            <person name="Rivas-Marin E."/>
            <person name="Kohn T."/>
            <person name="Peeters S.H."/>
            <person name="Heuer A."/>
            <person name="Rast P."/>
            <person name="Oberbeckmann S."/>
            <person name="Bunk B."/>
            <person name="Jeske O."/>
            <person name="Meyerdierks A."/>
            <person name="Storesund J.E."/>
            <person name="Kallscheuer N."/>
            <person name="Luecker S."/>
            <person name="Lage O.M."/>
            <person name="Pohl T."/>
            <person name="Merkel B.J."/>
            <person name="Hornburger P."/>
            <person name="Mueller R.-W."/>
            <person name="Bruemmer F."/>
            <person name="Labrenz M."/>
            <person name="Spormann A.M."/>
            <person name="Op Den Camp H."/>
            <person name="Overmann J."/>
            <person name="Amann R."/>
            <person name="Jetten M.S.M."/>
            <person name="Mascher T."/>
            <person name="Medema M.H."/>
            <person name="Devos D.P."/>
            <person name="Kaster A.-K."/>
            <person name="Ovreas L."/>
            <person name="Rohde M."/>
            <person name="Galperin M.Y."/>
            <person name="Jogler C."/>
        </authorList>
    </citation>
    <scope>NUCLEOTIDE SEQUENCE [LARGE SCALE GENOMIC DNA]</scope>
    <source>
        <strain evidence="8 9">CA13</strain>
    </source>
</reference>
<dbReference type="SUPFAM" id="SSF49785">
    <property type="entry name" value="Galactose-binding domain-like"/>
    <property type="match status" value="1"/>
</dbReference>
<evidence type="ECO:0000259" key="6">
    <source>
        <dbReference type="Pfam" id="PF02836"/>
    </source>
</evidence>
<keyword evidence="9" id="KW-1185">Reference proteome</keyword>
<dbReference type="OrthoDB" id="292581at2"/>
<evidence type="ECO:0000313" key="8">
    <source>
        <dbReference type="EMBL" id="TWT84060.1"/>
    </source>
</evidence>
<dbReference type="InterPro" id="IPR008979">
    <property type="entry name" value="Galactose-bd-like_sf"/>
</dbReference>
<organism evidence="8 9">
    <name type="scientific">Novipirellula herctigrandis</name>
    <dbReference type="NCBI Taxonomy" id="2527986"/>
    <lineage>
        <taxon>Bacteria</taxon>
        <taxon>Pseudomonadati</taxon>
        <taxon>Planctomycetota</taxon>
        <taxon>Planctomycetia</taxon>
        <taxon>Pirellulales</taxon>
        <taxon>Pirellulaceae</taxon>
        <taxon>Novipirellula</taxon>
    </lineage>
</organism>
<gene>
    <name evidence="8" type="primary">lacZ_9</name>
    <name evidence="8" type="ORF">CA13_55360</name>
</gene>
<comment type="caution">
    <text evidence="8">The sequence shown here is derived from an EMBL/GenBank/DDBJ whole genome shotgun (WGS) entry which is preliminary data.</text>
</comment>
<dbReference type="PANTHER" id="PTHR42732">
    <property type="entry name" value="BETA-GALACTOSIDASE"/>
    <property type="match status" value="1"/>
</dbReference>
<name>A0A5C5ZA31_9BACT</name>
<dbReference type="SUPFAM" id="SSF51445">
    <property type="entry name" value="(Trans)glycosidases"/>
    <property type="match status" value="1"/>
</dbReference>
<dbReference type="Pfam" id="PF00703">
    <property type="entry name" value="Glyco_hydro_2"/>
    <property type="match status" value="1"/>
</dbReference>
<dbReference type="EC" id="3.2.1.23" evidence="8"/>
<keyword evidence="3 8" id="KW-0326">Glycosidase</keyword>
<dbReference type="Gene3D" id="2.60.120.260">
    <property type="entry name" value="Galactose-binding domain-like"/>
    <property type="match status" value="1"/>
</dbReference>
<accession>A0A5C5ZA31</accession>
<dbReference type="EMBL" id="SJPJ01000001">
    <property type="protein sequence ID" value="TWT84060.1"/>
    <property type="molecule type" value="Genomic_DNA"/>
</dbReference>
<dbReference type="SUPFAM" id="SSF49303">
    <property type="entry name" value="beta-Galactosidase/glucuronidase domain"/>
    <property type="match status" value="1"/>
</dbReference>
<feature type="signal peptide" evidence="4">
    <location>
        <begin position="1"/>
        <end position="23"/>
    </location>
</feature>
<dbReference type="InterPro" id="IPR006102">
    <property type="entry name" value="Ig-like_GH2"/>
</dbReference>
<keyword evidence="4" id="KW-0732">Signal</keyword>
<feature type="chain" id="PRO_5022676759" evidence="4">
    <location>
        <begin position="24"/>
        <end position="949"/>
    </location>
</feature>
<dbReference type="InterPro" id="IPR006104">
    <property type="entry name" value="Glyco_hydro_2_N"/>
</dbReference>
<dbReference type="Gene3D" id="3.20.20.80">
    <property type="entry name" value="Glycosidases"/>
    <property type="match status" value="1"/>
</dbReference>
<feature type="domain" description="Glycoside hydrolase family 2 immunoglobulin-like beta-sandwich" evidence="5">
    <location>
        <begin position="192"/>
        <end position="290"/>
    </location>
</feature>
<dbReference type="GO" id="GO:0005975">
    <property type="term" value="P:carbohydrate metabolic process"/>
    <property type="evidence" value="ECO:0007669"/>
    <property type="project" value="InterPro"/>
</dbReference>
<dbReference type="AlphaFoldDB" id="A0A5C5ZA31"/>
<dbReference type="InterPro" id="IPR036156">
    <property type="entry name" value="Beta-gal/glucu_dom_sf"/>
</dbReference>
<dbReference type="InterPro" id="IPR013783">
    <property type="entry name" value="Ig-like_fold"/>
</dbReference>
<dbReference type="PANTHER" id="PTHR42732:SF1">
    <property type="entry name" value="BETA-MANNOSIDASE"/>
    <property type="match status" value="1"/>
</dbReference>
<comment type="similarity">
    <text evidence="1">Belongs to the glycosyl hydrolase 2 family.</text>
</comment>
<keyword evidence="2 8" id="KW-0378">Hydrolase</keyword>
<dbReference type="Pfam" id="PF02836">
    <property type="entry name" value="Glyco_hydro_2_C"/>
    <property type="match status" value="1"/>
</dbReference>
<evidence type="ECO:0000313" key="9">
    <source>
        <dbReference type="Proteomes" id="UP000315010"/>
    </source>
</evidence>
<evidence type="ECO:0000256" key="1">
    <source>
        <dbReference type="ARBA" id="ARBA00007401"/>
    </source>
</evidence>
<sequence precursor="true">MNTIKRILFSFALLFTFTLSGVAQERRLQSLDGPWQIVFDSGNEGRAAKWHTRDVFQGLERRAIQVPSCWEEIEKDYEGLATYGKTFEVSKDWKGKTIRLQFDAVNYIAEVWLNDHCIGRHEGGYGPFEFRVDDLLNFEGDNFLGLRVLGPIVHTDQVIDGVGPNDMPHWRGAIAGGIWQSARLVATGQVVVDDVFVIPQLEDDTAHVQLRLDNTNTKSGMQDVALSISHEGEVVAKHDETINLKPGKNLAQWVLKIPDAKRWSPGEPNLYTLAVKIAGSDEEQVRFGMRELTIRNNRFELNGKPTYIKAAFFEGLYPHKLALPDNLEMAKREIRLAKEAGFNMIRPWRKPPPPAWLDLCDEMGVMVVGGFPIECMKRWPTVTPHLRERIENEVRSGMMRDRNRACIVQWEIFNEIYREDLGRFKHDVSLLARELDPSRLILDESGGFAGGSNIYLPYQLQPVVFNDVHIYPGAPLSRQDYEGFLTLAKTEDQIRELGLDVPAVDSRSVIKPGRLTYVSEIGYGSLPDLVDNNKRFERDGNPLAPAYRYHRELADTYRTALQESGLDAVYPDLRDFCLDQQTIHGEGNKRMIEGIRSNSSTCGYAVHALTDGDWVVGAGLLDLFRNSKPELYEATKEANAEQYIVVNVLPRNAYAEQGATLQLNGINELSATEGQLRVEVLATDDAIVFEKEQDVVLKQGIEPLVELRLDTQDWSGSYSVKVRLVDRSGKMIARNSVGLEVFTKKQLLVPSVKIALVDSAGALRFFLGQKGVDCSEFSNETEVSTPVLVAGAAPAKTQTELKAFAEKGGSVVVLECGDNRLPVRGGKRPVKGLWVGVGHVVKEHPIFAGLPSNGLMGQAYENVWARTTLVGLDTKPIVGSVTHGHWPAKRGLPSYLGPDPAWWGTDLGVVKQGEGRFVLSTLRLVDHLGQDPVADLILLNLIRFASSNE</sequence>
<evidence type="ECO:0000259" key="7">
    <source>
        <dbReference type="Pfam" id="PF02837"/>
    </source>
</evidence>
<evidence type="ECO:0000256" key="2">
    <source>
        <dbReference type="ARBA" id="ARBA00022801"/>
    </source>
</evidence>
<dbReference type="Gene3D" id="2.60.40.10">
    <property type="entry name" value="Immunoglobulins"/>
    <property type="match status" value="1"/>
</dbReference>
<dbReference type="Proteomes" id="UP000315010">
    <property type="component" value="Unassembled WGS sequence"/>
</dbReference>
<dbReference type="RefSeq" id="WP_146401584.1">
    <property type="nucleotide sequence ID" value="NZ_SJPJ01000001.1"/>
</dbReference>